<keyword evidence="6" id="KW-0238">DNA-binding</keyword>
<dbReference type="Pfam" id="PF02586">
    <property type="entry name" value="SRAP"/>
    <property type="match status" value="1"/>
</dbReference>
<dbReference type="InterPro" id="IPR036590">
    <property type="entry name" value="SRAP-like"/>
</dbReference>
<accession>A0A4Z1A231</accession>
<comment type="similarity">
    <text evidence="1 8">Belongs to the SOS response-associated peptidase family.</text>
</comment>
<keyword evidence="4 8" id="KW-0378">Hydrolase</keyword>
<sequence length="217" mass="25643">MCNLLSWRLVLEGEKQADWFHRLSQDTINRHIKANSALFEIKHPKSQIQSFQMDGEKIISSTNVWGTKPSWCPDFLTNTKSEKLVSSPFWSQYMQNRILVPVHSFFEWQTQRTGKKHKYEITFKNPNSYFAGLWGEENGFRWITILTGEANEKMKTIHNDGENKHRQPIVMPTQNQNHWLNHSVIKQNDITDLLYRFTPDDTTEVDLNKEQTLFDEI</sequence>
<dbReference type="InterPro" id="IPR003738">
    <property type="entry name" value="SRAP"/>
</dbReference>
<dbReference type="EMBL" id="RQGP01000027">
    <property type="protein sequence ID" value="TGL87568.1"/>
    <property type="molecule type" value="Genomic_DNA"/>
</dbReference>
<dbReference type="GO" id="GO:0008233">
    <property type="term" value="F:peptidase activity"/>
    <property type="evidence" value="ECO:0007669"/>
    <property type="project" value="UniProtKB-KW"/>
</dbReference>
<keyword evidence="5" id="KW-0190">Covalent protein-DNA linkage</keyword>
<comment type="caution">
    <text evidence="9">The sequence shown here is derived from an EMBL/GenBank/DDBJ whole genome shotgun (WGS) entry which is preliminary data.</text>
</comment>
<dbReference type="PANTHER" id="PTHR13604:SF0">
    <property type="entry name" value="ABASIC SITE PROCESSING PROTEIN HMCES"/>
    <property type="match status" value="1"/>
</dbReference>
<dbReference type="GO" id="GO:0006508">
    <property type="term" value="P:proteolysis"/>
    <property type="evidence" value="ECO:0007669"/>
    <property type="project" value="UniProtKB-KW"/>
</dbReference>
<name>A0A4Z1A231_9LEPT</name>
<dbReference type="PANTHER" id="PTHR13604">
    <property type="entry name" value="DC12-RELATED"/>
    <property type="match status" value="1"/>
</dbReference>
<evidence type="ECO:0000256" key="8">
    <source>
        <dbReference type="RuleBase" id="RU364100"/>
    </source>
</evidence>
<evidence type="ECO:0000256" key="5">
    <source>
        <dbReference type="ARBA" id="ARBA00023124"/>
    </source>
</evidence>
<dbReference type="RefSeq" id="WP_135586500.1">
    <property type="nucleotide sequence ID" value="NZ_RQGO01000010.1"/>
</dbReference>
<evidence type="ECO:0000256" key="7">
    <source>
        <dbReference type="ARBA" id="ARBA00023239"/>
    </source>
</evidence>
<organism evidence="9 10">
    <name type="scientific">Leptospira congkakensis</name>
    <dbReference type="NCBI Taxonomy" id="2484932"/>
    <lineage>
        <taxon>Bacteria</taxon>
        <taxon>Pseudomonadati</taxon>
        <taxon>Spirochaetota</taxon>
        <taxon>Spirochaetia</taxon>
        <taxon>Leptospirales</taxon>
        <taxon>Leptospiraceae</taxon>
        <taxon>Leptospira</taxon>
    </lineage>
</organism>
<evidence type="ECO:0000256" key="6">
    <source>
        <dbReference type="ARBA" id="ARBA00023125"/>
    </source>
</evidence>
<evidence type="ECO:0000313" key="9">
    <source>
        <dbReference type="EMBL" id="TGL87568.1"/>
    </source>
</evidence>
<evidence type="ECO:0000313" key="10">
    <source>
        <dbReference type="Proteomes" id="UP000298263"/>
    </source>
</evidence>
<keyword evidence="2 8" id="KW-0645">Protease</keyword>
<dbReference type="Proteomes" id="UP000298263">
    <property type="component" value="Unassembled WGS sequence"/>
</dbReference>
<proteinExistence type="inferred from homology"/>
<keyword evidence="3" id="KW-0227">DNA damage</keyword>
<protein>
    <recommendedName>
        <fullName evidence="8">Abasic site processing protein</fullName>
        <ecNumber evidence="8">3.4.-.-</ecNumber>
    </recommendedName>
</protein>
<gene>
    <name evidence="9" type="ORF">EHQ69_15755</name>
</gene>
<evidence type="ECO:0000256" key="4">
    <source>
        <dbReference type="ARBA" id="ARBA00022801"/>
    </source>
</evidence>
<dbReference type="Gene3D" id="3.90.1680.10">
    <property type="entry name" value="SOS response associated peptidase-like"/>
    <property type="match status" value="1"/>
</dbReference>
<reference evidence="9" key="1">
    <citation type="journal article" date="2019" name="PLoS Negl. Trop. Dis.">
        <title>Revisiting the worldwide diversity of Leptospira species in the environment.</title>
        <authorList>
            <person name="Vincent A.T."/>
            <person name="Schiettekatte O."/>
            <person name="Bourhy P."/>
            <person name="Veyrier F.J."/>
            <person name="Picardeau M."/>
        </authorList>
    </citation>
    <scope>NUCLEOTIDE SEQUENCE [LARGE SCALE GENOMIC DNA]</scope>
    <source>
        <strain evidence="9">201702422</strain>
    </source>
</reference>
<evidence type="ECO:0000256" key="2">
    <source>
        <dbReference type="ARBA" id="ARBA00022670"/>
    </source>
</evidence>
<dbReference type="GO" id="GO:0003697">
    <property type="term" value="F:single-stranded DNA binding"/>
    <property type="evidence" value="ECO:0007669"/>
    <property type="project" value="InterPro"/>
</dbReference>
<dbReference type="OrthoDB" id="9782620at2"/>
<dbReference type="GO" id="GO:0016829">
    <property type="term" value="F:lyase activity"/>
    <property type="evidence" value="ECO:0007669"/>
    <property type="project" value="UniProtKB-KW"/>
</dbReference>
<dbReference type="AlphaFoldDB" id="A0A4Z1A231"/>
<evidence type="ECO:0000256" key="1">
    <source>
        <dbReference type="ARBA" id="ARBA00008136"/>
    </source>
</evidence>
<keyword evidence="10" id="KW-1185">Reference proteome</keyword>
<dbReference type="SUPFAM" id="SSF143081">
    <property type="entry name" value="BB1717-like"/>
    <property type="match status" value="1"/>
</dbReference>
<dbReference type="GO" id="GO:0106300">
    <property type="term" value="P:protein-DNA covalent cross-linking repair"/>
    <property type="evidence" value="ECO:0007669"/>
    <property type="project" value="InterPro"/>
</dbReference>
<evidence type="ECO:0000256" key="3">
    <source>
        <dbReference type="ARBA" id="ARBA00022763"/>
    </source>
</evidence>
<dbReference type="EC" id="3.4.-.-" evidence="8"/>
<keyword evidence="7" id="KW-0456">Lyase</keyword>